<gene>
    <name evidence="1" type="ORF">Pa4123_12010</name>
</gene>
<organism evidence="1 2">
    <name type="scientific">Phytohabitans aurantiacus</name>
    <dbReference type="NCBI Taxonomy" id="3016789"/>
    <lineage>
        <taxon>Bacteria</taxon>
        <taxon>Bacillati</taxon>
        <taxon>Actinomycetota</taxon>
        <taxon>Actinomycetes</taxon>
        <taxon>Micromonosporales</taxon>
        <taxon>Micromonosporaceae</taxon>
    </lineage>
</organism>
<sequence>MYEYLRLTITDTLGVWIDGNHAVNPLAKVTRTFWYRLPGDWVSGDALVAGRLDRLVDAIYGQDWREGNPDGSRYVILGIQEKVLSDHEADGKPWLSDRAAFYVVDAGDTLREVIPAEL</sequence>
<proteinExistence type="predicted"/>
<name>A0ABQ5QNW9_9ACTN</name>
<accession>A0ABQ5QNW9</accession>
<dbReference type="Proteomes" id="UP001144280">
    <property type="component" value="Unassembled WGS sequence"/>
</dbReference>
<reference evidence="1" key="1">
    <citation type="submission" date="2022-12" db="EMBL/GenBank/DDBJ databases">
        <title>New Phytohabitans aurantiacus sp. RD004123 nov., an actinomycete isolated from soil.</title>
        <authorList>
            <person name="Triningsih D.W."/>
            <person name="Harunari E."/>
            <person name="Igarashi Y."/>
        </authorList>
    </citation>
    <scope>NUCLEOTIDE SEQUENCE</scope>
    <source>
        <strain evidence="1">RD004123</strain>
    </source>
</reference>
<dbReference type="RefSeq" id="WP_281893013.1">
    <property type="nucleotide sequence ID" value="NZ_BSDI01000004.1"/>
</dbReference>
<protein>
    <submittedName>
        <fullName evidence="1">Uncharacterized protein</fullName>
    </submittedName>
</protein>
<dbReference type="EMBL" id="BSDI01000004">
    <property type="protein sequence ID" value="GLH95929.1"/>
    <property type="molecule type" value="Genomic_DNA"/>
</dbReference>
<comment type="caution">
    <text evidence="1">The sequence shown here is derived from an EMBL/GenBank/DDBJ whole genome shotgun (WGS) entry which is preliminary data.</text>
</comment>
<evidence type="ECO:0000313" key="1">
    <source>
        <dbReference type="EMBL" id="GLH95929.1"/>
    </source>
</evidence>
<keyword evidence="2" id="KW-1185">Reference proteome</keyword>
<evidence type="ECO:0000313" key="2">
    <source>
        <dbReference type="Proteomes" id="UP001144280"/>
    </source>
</evidence>